<evidence type="ECO:0000313" key="10">
    <source>
        <dbReference type="EMBL" id="KDN38871.1"/>
    </source>
</evidence>
<proteinExistence type="inferred from homology"/>
<evidence type="ECO:0000256" key="5">
    <source>
        <dbReference type="ARBA" id="ARBA00022827"/>
    </source>
</evidence>
<evidence type="ECO:0000256" key="8">
    <source>
        <dbReference type="SAM" id="MobiDB-lite"/>
    </source>
</evidence>
<dbReference type="InterPro" id="IPR029041">
    <property type="entry name" value="FAD-linked_oxidoreductase-like"/>
</dbReference>
<dbReference type="InterPro" id="IPR003171">
    <property type="entry name" value="Mehydrof_redctse-like"/>
</dbReference>
<feature type="compositionally biased region" description="Low complexity" evidence="8">
    <location>
        <begin position="8"/>
        <end position="22"/>
    </location>
</feature>
<comment type="caution">
    <text evidence="10">The sequence shown here is derived from an EMBL/GenBank/DDBJ whole genome shotgun (WGS) entry which is preliminary data.</text>
</comment>
<keyword evidence="11" id="KW-1185">Reference proteome</keyword>
<dbReference type="PANTHER" id="PTHR45754">
    <property type="entry name" value="METHYLENETETRAHYDROFOLATE REDUCTASE"/>
    <property type="match status" value="1"/>
</dbReference>
<dbReference type="GO" id="GO:0071949">
    <property type="term" value="F:FAD binding"/>
    <property type="evidence" value="ECO:0007669"/>
    <property type="project" value="TreeGrafter"/>
</dbReference>
<gene>
    <name evidence="10" type="ORF">K437DRAFT_280913</name>
</gene>
<dbReference type="AlphaFoldDB" id="A0A066VBR4"/>
<evidence type="ECO:0000256" key="2">
    <source>
        <dbReference type="ARBA" id="ARBA00004777"/>
    </source>
</evidence>
<dbReference type="RefSeq" id="XP_013240853.1">
    <property type="nucleotide sequence ID" value="XM_013385399.1"/>
</dbReference>
<dbReference type="InterPro" id="IPR053806">
    <property type="entry name" value="MTHFR_C"/>
</dbReference>
<evidence type="ECO:0000256" key="6">
    <source>
        <dbReference type="ARBA" id="ARBA00023002"/>
    </source>
</evidence>
<dbReference type="InParanoid" id="A0A066VBR4"/>
<dbReference type="Gene3D" id="3.20.20.220">
    <property type="match status" value="1"/>
</dbReference>
<sequence>MSDHDISAAHQPSPASSLSLAHPSHLTTKLAKERPLYSLEFFPPKTTQGLENLYARIARMARPAWVNVTWGAGGSTDRWSVEMATRIQKGQLPYSGSGSLSLESKLKAHQLNQGPDSPGSPSSAEGDTTSPSSGIDALLHLTCTNVTVESLRTSLAQARNSGVRNILALRGDPPRGHEYWVAADDRFQHAVDLVRFIRQEHGDFFCIGVAGYPEGHPDDALLANHTVGDGEHGIDLVERDIQNLLAKQAAGAQFVITQLFYDVDAFLAWERRAHAAGVHIPIVPGMMPIVNFQSFRRMTMLCKVGVPPRVLSALEQIKADDAQVRTYGIELCANMIARIWTEPHSRVKAFHLCTLNLEKSVSRVLAQCSWWNHSTAAAAARQGEECDINSTNGISIGRNRKIQTDTIIRNDTWDEFPNGRFGDIRSPAYGEMDGYGASLKVPPAEALRAWGHPTSIGDISDLFIKYLEGKLEVIPWCDGPLMQETESIREALLRLNASPTTRNAAGESGKAWWTVGSQPSVDGIDSSDPAFGFGPRGGYVYQKAFVEFFITEQEKEALKEQIAEHGSSVVSFFAGNRHGAFETNMEAGKSNAVTWAVFPGREIVQPTIIEEDSFKAWCQEAFAIWAEWELLFPPQSATKQLLHEIGEQRWLITVVHHEYRDPDALWRFLTTRNSNSTCTTNNK</sequence>
<dbReference type="SUPFAM" id="SSF51730">
    <property type="entry name" value="FAD-linked oxidoreductase"/>
    <property type="match status" value="2"/>
</dbReference>
<organism evidence="10 11">
    <name type="scientific">Tilletiaria anomala (strain ATCC 24038 / CBS 436.72 / UBC 951)</name>
    <dbReference type="NCBI Taxonomy" id="1037660"/>
    <lineage>
        <taxon>Eukaryota</taxon>
        <taxon>Fungi</taxon>
        <taxon>Dikarya</taxon>
        <taxon>Basidiomycota</taxon>
        <taxon>Ustilaginomycotina</taxon>
        <taxon>Exobasidiomycetes</taxon>
        <taxon>Georgefischeriales</taxon>
        <taxon>Tilletiariaceae</taxon>
        <taxon>Tilletiaria</taxon>
    </lineage>
</organism>
<dbReference type="HOGENOM" id="CLU_025841_2_1_1"/>
<dbReference type="PANTHER" id="PTHR45754:SF1">
    <property type="entry name" value="METHYLENETETRAHYDROFOLATE REDUCTASE 1"/>
    <property type="match status" value="1"/>
</dbReference>
<keyword evidence="4" id="KW-0285">Flavoprotein</keyword>
<comment type="similarity">
    <text evidence="3">Belongs to the methylenetetrahydrofolate reductase family.</text>
</comment>
<dbReference type="Pfam" id="PF21895">
    <property type="entry name" value="MTHFR_C"/>
    <property type="match status" value="1"/>
</dbReference>
<evidence type="ECO:0000256" key="3">
    <source>
        <dbReference type="ARBA" id="ARBA00006743"/>
    </source>
</evidence>
<evidence type="ECO:0000256" key="1">
    <source>
        <dbReference type="ARBA" id="ARBA00001974"/>
    </source>
</evidence>
<dbReference type="FunCoup" id="A0A066VBR4">
    <property type="interactions" value="251"/>
</dbReference>
<feature type="domain" description="MTHFR SAM-binding regulatory" evidence="9">
    <location>
        <begin position="406"/>
        <end position="669"/>
    </location>
</feature>
<keyword evidence="5" id="KW-0274">FAD</keyword>
<dbReference type="OrthoDB" id="16284at2759"/>
<evidence type="ECO:0000256" key="7">
    <source>
        <dbReference type="RuleBase" id="RU004254"/>
    </source>
</evidence>
<accession>A0A066VBR4</accession>
<evidence type="ECO:0000313" key="11">
    <source>
        <dbReference type="Proteomes" id="UP000027361"/>
    </source>
</evidence>
<dbReference type="STRING" id="1037660.A0A066VBR4"/>
<dbReference type="Pfam" id="PF02219">
    <property type="entry name" value="MTHFR"/>
    <property type="match status" value="2"/>
</dbReference>
<protein>
    <submittedName>
        <fullName evidence="10">MTHFR-domain-containing protein</fullName>
    </submittedName>
</protein>
<dbReference type="CDD" id="cd00537">
    <property type="entry name" value="MTHFR"/>
    <property type="match status" value="1"/>
</dbReference>
<dbReference type="OMA" id="GLMPINS"/>
<comment type="pathway">
    <text evidence="2 7">One-carbon metabolism; tetrahydrofolate interconversion.</text>
</comment>
<dbReference type="GO" id="GO:0005829">
    <property type="term" value="C:cytosol"/>
    <property type="evidence" value="ECO:0007669"/>
    <property type="project" value="TreeGrafter"/>
</dbReference>
<dbReference type="GO" id="GO:0035999">
    <property type="term" value="P:tetrahydrofolate interconversion"/>
    <property type="evidence" value="ECO:0007669"/>
    <property type="project" value="UniProtKB-UniPathway"/>
</dbReference>
<dbReference type="UniPathway" id="UPA00193"/>
<dbReference type="EMBL" id="JMSN01000112">
    <property type="protein sequence ID" value="KDN38871.1"/>
    <property type="molecule type" value="Genomic_DNA"/>
</dbReference>
<dbReference type="GO" id="GO:0009086">
    <property type="term" value="P:methionine biosynthetic process"/>
    <property type="evidence" value="ECO:0007669"/>
    <property type="project" value="TreeGrafter"/>
</dbReference>
<reference evidence="10 11" key="1">
    <citation type="submission" date="2014-05" db="EMBL/GenBank/DDBJ databases">
        <title>Draft genome sequence of a rare smut relative, Tilletiaria anomala UBC 951.</title>
        <authorList>
            <consortium name="DOE Joint Genome Institute"/>
            <person name="Toome M."/>
            <person name="Kuo A."/>
            <person name="Henrissat B."/>
            <person name="Lipzen A."/>
            <person name="Tritt A."/>
            <person name="Yoshinaga Y."/>
            <person name="Zane M."/>
            <person name="Barry K."/>
            <person name="Grigoriev I.V."/>
            <person name="Spatafora J.W."/>
            <person name="Aimea M.C."/>
        </authorList>
    </citation>
    <scope>NUCLEOTIDE SEQUENCE [LARGE SCALE GENOMIC DNA]</scope>
    <source>
        <strain evidence="10 11">UBC 951</strain>
    </source>
</reference>
<dbReference type="GO" id="GO:0004489">
    <property type="term" value="F:methylenetetrahydrofolate reductase [NAD(P)H] activity"/>
    <property type="evidence" value="ECO:0007669"/>
    <property type="project" value="InterPro"/>
</dbReference>
<feature type="region of interest" description="Disordered" evidence="8">
    <location>
        <begin position="1"/>
        <end position="22"/>
    </location>
</feature>
<name>A0A066VBR4_TILAU</name>
<dbReference type="Proteomes" id="UP000027361">
    <property type="component" value="Unassembled WGS sequence"/>
</dbReference>
<keyword evidence="6" id="KW-0560">Oxidoreductase</keyword>
<evidence type="ECO:0000259" key="9">
    <source>
        <dbReference type="Pfam" id="PF21895"/>
    </source>
</evidence>
<feature type="compositionally biased region" description="Polar residues" evidence="8">
    <location>
        <begin position="110"/>
        <end position="131"/>
    </location>
</feature>
<comment type="cofactor">
    <cofactor evidence="1">
        <name>FAD</name>
        <dbReference type="ChEBI" id="CHEBI:57692"/>
    </cofactor>
</comment>
<evidence type="ECO:0000256" key="4">
    <source>
        <dbReference type="ARBA" id="ARBA00022630"/>
    </source>
</evidence>
<dbReference type="GeneID" id="25266921"/>
<feature type="region of interest" description="Disordered" evidence="8">
    <location>
        <begin position="109"/>
        <end position="131"/>
    </location>
</feature>